<name>A0A9Q3P9U4_9BASI</name>
<protein>
    <recommendedName>
        <fullName evidence="3">Reverse transcriptase Ty1/copia-type domain-containing protein</fullName>
    </recommendedName>
</protein>
<evidence type="ECO:0000313" key="1">
    <source>
        <dbReference type="EMBL" id="MBW0552982.1"/>
    </source>
</evidence>
<evidence type="ECO:0000313" key="2">
    <source>
        <dbReference type="Proteomes" id="UP000765509"/>
    </source>
</evidence>
<dbReference type="PANTHER" id="PTHR11439:SF483">
    <property type="entry name" value="PEPTIDE SYNTHASE GLIP-LIKE, PUTATIVE (AFU_ORTHOLOGUE AFUA_3G12920)-RELATED"/>
    <property type="match status" value="1"/>
</dbReference>
<comment type="caution">
    <text evidence="1">The sequence shown here is derived from an EMBL/GenBank/DDBJ whole genome shotgun (WGS) entry which is preliminary data.</text>
</comment>
<accession>A0A9Q3P9U4</accession>
<gene>
    <name evidence="1" type="ORF">O181_092697</name>
</gene>
<reference evidence="1" key="1">
    <citation type="submission" date="2021-03" db="EMBL/GenBank/DDBJ databases">
        <title>Draft genome sequence of rust myrtle Austropuccinia psidii MF-1, a brazilian biotype.</title>
        <authorList>
            <person name="Quecine M.C."/>
            <person name="Pachon D.M.R."/>
            <person name="Bonatelli M.L."/>
            <person name="Correr F.H."/>
            <person name="Franceschini L.M."/>
            <person name="Leite T.F."/>
            <person name="Margarido G.R.A."/>
            <person name="Almeida C.A."/>
            <person name="Ferrarezi J.A."/>
            <person name="Labate C.A."/>
        </authorList>
    </citation>
    <scope>NUCLEOTIDE SEQUENCE</scope>
    <source>
        <strain evidence="1">MF-1</strain>
    </source>
</reference>
<dbReference type="Proteomes" id="UP000765509">
    <property type="component" value="Unassembled WGS sequence"/>
</dbReference>
<dbReference type="OrthoDB" id="3344688at2759"/>
<dbReference type="EMBL" id="AVOT02059288">
    <property type="protein sequence ID" value="MBW0552982.1"/>
    <property type="molecule type" value="Genomic_DNA"/>
</dbReference>
<sequence length="184" mass="20545">MIIAIWIHVDDGVISSTSPEAVSNFKRQLCAEVNIKWCNEPLLTLPTANSNCNDAILDPTPFQSVIGLLAYLISRSEPDLAFVVNYLAHHSMAPGRQHWEVLDYIMGYILKTHNKWLILRPGSMFLNLWSNARLGGELKRPQSGFMLKLGDAPIIWASKRQGVVALSTCVTRYVALSDSTQHLV</sequence>
<proteinExistence type="predicted"/>
<organism evidence="1 2">
    <name type="scientific">Austropuccinia psidii MF-1</name>
    <dbReference type="NCBI Taxonomy" id="1389203"/>
    <lineage>
        <taxon>Eukaryota</taxon>
        <taxon>Fungi</taxon>
        <taxon>Dikarya</taxon>
        <taxon>Basidiomycota</taxon>
        <taxon>Pucciniomycotina</taxon>
        <taxon>Pucciniomycetes</taxon>
        <taxon>Pucciniales</taxon>
        <taxon>Sphaerophragmiaceae</taxon>
        <taxon>Austropuccinia</taxon>
    </lineage>
</organism>
<evidence type="ECO:0008006" key="3">
    <source>
        <dbReference type="Google" id="ProtNLM"/>
    </source>
</evidence>
<dbReference type="AlphaFoldDB" id="A0A9Q3P9U4"/>
<dbReference type="PANTHER" id="PTHR11439">
    <property type="entry name" value="GAG-POL-RELATED RETROTRANSPOSON"/>
    <property type="match status" value="1"/>
</dbReference>
<keyword evidence="2" id="KW-1185">Reference proteome</keyword>